<dbReference type="Pfam" id="PF00756">
    <property type="entry name" value="Esterase"/>
    <property type="match status" value="1"/>
</dbReference>
<name>A0A8J7PAR9_9BACT</name>
<dbReference type="Proteomes" id="UP000664277">
    <property type="component" value="Unassembled WGS sequence"/>
</dbReference>
<dbReference type="InterPro" id="IPR029058">
    <property type="entry name" value="AB_hydrolase_fold"/>
</dbReference>
<accession>A0A8J7PAR9</accession>
<sequence length="242" mass="28443">MREYHNWHSPTLGRNMELLTFGHAGARVLVFPTSCGRFFDWENRGMLKAVERHIEQGWIQVFCVDGVDEESWFNTHVPPVDRARRHLQYQEYVINEVLPFVYSKNENQFTMAIGASFGAYHSYSIALRYPERFNRVLGMSGVYDVREWTDNQMDDGAMRQGSPCEYLLALEDHAKIEQIRKIEFIMPIGVEDPLYPNNQWMSQIMWDKGIWHAFRPCDGFAHDWPQWYEMIQDHIGGADSRG</sequence>
<dbReference type="InterPro" id="IPR000801">
    <property type="entry name" value="Esterase-like"/>
</dbReference>
<evidence type="ECO:0000313" key="1">
    <source>
        <dbReference type="EMBL" id="MBN8659111.1"/>
    </source>
</evidence>
<dbReference type="PANTHER" id="PTHR48098:SF3">
    <property type="entry name" value="IRON(III) ENTEROBACTIN ESTERASE"/>
    <property type="match status" value="1"/>
</dbReference>
<comment type="caution">
    <text evidence="1">The sequence shown here is derived from an EMBL/GenBank/DDBJ whole genome shotgun (WGS) entry which is preliminary data.</text>
</comment>
<dbReference type="EMBL" id="JAFLCK010000002">
    <property type="protein sequence ID" value="MBN8659111.1"/>
    <property type="molecule type" value="Genomic_DNA"/>
</dbReference>
<gene>
    <name evidence="1" type="ORF">J0M35_02025</name>
</gene>
<dbReference type="InterPro" id="IPR050583">
    <property type="entry name" value="Mycobacterial_A85_antigen"/>
</dbReference>
<dbReference type="Gene3D" id="3.40.50.1820">
    <property type="entry name" value="alpha/beta hydrolase"/>
    <property type="match status" value="1"/>
</dbReference>
<dbReference type="SUPFAM" id="SSF53474">
    <property type="entry name" value="alpha/beta-Hydrolases"/>
    <property type="match status" value="1"/>
</dbReference>
<organism evidence="1 2">
    <name type="scientific">Candidatus Obscuribacter phosphatis</name>
    <dbReference type="NCBI Taxonomy" id="1906157"/>
    <lineage>
        <taxon>Bacteria</taxon>
        <taxon>Bacillati</taxon>
        <taxon>Candidatus Melainabacteria</taxon>
        <taxon>Candidatus Obscuribacterales</taxon>
        <taxon>Candidatus Obscuribacteraceae</taxon>
        <taxon>Candidatus Obscuribacter</taxon>
    </lineage>
</organism>
<dbReference type="PANTHER" id="PTHR48098">
    <property type="entry name" value="ENTEROCHELIN ESTERASE-RELATED"/>
    <property type="match status" value="1"/>
</dbReference>
<dbReference type="AlphaFoldDB" id="A0A8J7PAR9"/>
<evidence type="ECO:0000313" key="2">
    <source>
        <dbReference type="Proteomes" id="UP000664277"/>
    </source>
</evidence>
<protein>
    <submittedName>
        <fullName evidence="1">Esterase family protein</fullName>
    </submittedName>
</protein>
<reference evidence="1" key="1">
    <citation type="submission" date="2021-02" db="EMBL/GenBank/DDBJ databases">
        <title>Genome-Resolved Metagenomics of a Microbial Community Performing Photosynthetic Biological Nutrient Removal.</title>
        <authorList>
            <person name="Mcdaniel E.A."/>
        </authorList>
    </citation>
    <scope>NUCLEOTIDE SEQUENCE</scope>
    <source>
        <strain evidence="1">UWPOB_OBS1</strain>
    </source>
</reference>
<proteinExistence type="predicted"/>